<keyword evidence="8 10" id="KW-0411">Iron-sulfur</keyword>
<feature type="binding site" evidence="10">
    <location>
        <position position="192"/>
    </location>
    <ligand>
        <name>[2Fe-2S] cluster</name>
        <dbReference type="ChEBI" id="CHEBI:190135"/>
    </ligand>
</feature>
<evidence type="ECO:0000313" key="14">
    <source>
        <dbReference type="Proteomes" id="UP001054252"/>
    </source>
</evidence>
<dbReference type="InterPro" id="IPR046408">
    <property type="entry name" value="CIAPIN1"/>
</dbReference>
<comment type="domain">
    <text evidence="10">The C-terminal domain binds 2 Fe-S clusters but is otherwise mostly in an intrinsically disordered conformation.</text>
</comment>
<dbReference type="PANTHER" id="PTHR13273:SF14">
    <property type="entry name" value="ANAMORSIN"/>
    <property type="match status" value="1"/>
</dbReference>
<evidence type="ECO:0000256" key="3">
    <source>
        <dbReference type="ARBA" id="ARBA00022485"/>
    </source>
</evidence>
<feature type="binding site" evidence="10">
    <location>
        <position position="243"/>
    </location>
    <ligand>
        <name>[4Fe-4S] cluster</name>
        <dbReference type="ChEBI" id="CHEBI:49883"/>
    </ligand>
</feature>
<dbReference type="Gene3D" id="3.40.50.150">
    <property type="entry name" value="Vaccinia Virus protein VP39"/>
    <property type="match status" value="1"/>
</dbReference>
<reference evidence="13 14" key="1">
    <citation type="journal article" date="2021" name="Commun. Biol.">
        <title>The genome of Shorea leprosula (Dipterocarpaceae) highlights the ecological relevance of drought in aseasonal tropical rainforests.</title>
        <authorList>
            <person name="Ng K.K.S."/>
            <person name="Kobayashi M.J."/>
            <person name="Fawcett J.A."/>
            <person name="Hatakeyama M."/>
            <person name="Paape T."/>
            <person name="Ng C.H."/>
            <person name="Ang C.C."/>
            <person name="Tnah L.H."/>
            <person name="Lee C.T."/>
            <person name="Nishiyama T."/>
            <person name="Sese J."/>
            <person name="O'Brien M.J."/>
            <person name="Copetti D."/>
            <person name="Mohd Noor M.I."/>
            <person name="Ong R.C."/>
            <person name="Putra M."/>
            <person name="Sireger I.Z."/>
            <person name="Indrioko S."/>
            <person name="Kosugi Y."/>
            <person name="Izuno A."/>
            <person name="Isagi Y."/>
            <person name="Lee S.L."/>
            <person name="Shimizu K.K."/>
        </authorList>
    </citation>
    <scope>NUCLEOTIDE SEQUENCE [LARGE SCALE GENOMIC DNA]</scope>
    <source>
        <strain evidence="13">214</strain>
    </source>
</reference>
<comment type="domain">
    <text evidence="10">The twin Cx2C motifs are involved in the recognition by the mitochondrial MIA40-ERV1 disulfide relay system. The formation of 2 disulfide bonds in the Cx2C motifs through dithiol/disulfide exchange reactions effectively traps the protein in the mitochondrial intermembrane space.</text>
</comment>
<gene>
    <name evidence="13" type="ORF">SLEP1_g47060</name>
</gene>
<keyword evidence="6 10" id="KW-0479">Metal-binding</keyword>
<dbReference type="Pfam" id="PF05093">
    <property type="entry name" value="CIAPIN1"/>
    <property type="match status" value="1"/>
</dbReference>
<dbReference type="InterPro" id="IPR013216">
    <property type="entry name" value="Methyltransf_11"/>
</dbReference>
<feature type="region of interest" description="Fe-S binding site B" evidence="10">
    <location>
        <begin position="232"/>
        <end position="246"/>
    </location>
</feature>
<feature type="binding site" evidence="10">
    <location>
        <position position="235"/>
    </location>
    <ligand>
        <name>[4Fe-4S] cluster</name>
        <dbReference type="ChEBI" id="CHEBI:49883"/>
    </ligand>
</feature>
<evidence type="ECO:0000313" key="13">
    <source>
        <dbReference type="EMBL" id="GKV39256.1"/>
    </source>
</evidence>
<name>A0AAV5LPD6_9ROSI</name>
<protein>
    <recommendedName>
        <fullName evidence="10">Anamorsin homolog</fullName>
    </recommendedName>
    <alternativeName>
        <fullName evidence="10">Fe-S cluster assembly protein DRE2 homolog</fullName>
    </alternativeName>
</protein>
<dbReference type="HAMAP" id="MF_03115">
    <property type="entry name" value="Anamorsin"/>
    <property type="match status" value="1"/>
</dbReference>
<comment type="caution">
    <text evidence="10">Lacks conserved residue(s) required for the propagation of feature annotation.</text>
</comment>
<keyword evidence="9 10" id="KW-0496">Mitochondrion</keyword>
<evidence type="ECO:0000256" key="5">
    <source>
        <dbReference type="ARBA" id="ARBA00022714"/>
    </source>
</evidence>
<evidence type="ECO:0000256" key="4">
    <source>
        <dbReference type="ARBA" id="ARBA00022490"/>
    </source>
</evidence>
<dbReference type="InterPro" id="IPR029063">
    <property type="entry name" value="SAM-dependent_MTases_sf"/>
</dbReference>
<feature type="binding site" evidence="10">
    <location>
        <position position="204"/>
    </location>
    <ligand>
        <name>[2Fe-2S] cluster</name>
        <dbReference type="ChEBI" id="CHEBI:190135"/>
    </ligand>
</feature>
<feature type="binding site" evidence="10">
    <location>
        <position position="206"/>
    </location>
    <ligand>
        <name>[2Fe-2S] cluster</name>
        <dbReference type="ChEBI" id="CHEBI:190135"/>
    </ligand>
</feature>
<comment type="function">
    <text evidence="10">Component of the cytosolic iron-sulfur (Fe-S) protein assembly (CIA) machinery. Required for the maturation of extramitochondrial Fe-S proteins. Part of an electron transfer chain functioning in an early step of cytosolic Fe-S biogenesis, facilitating the de novo assembly of a [4Fe-4S] cluster on the cytosolic Fe-S scaffold complex. Electrons are transferred from NADPH via a FAD- and FMN-containing diflavin oxidoreductase. Together with the diflavin oxidoreductase, also required for the assembly of the diferric tyrosyl radical cofactor of ribonucleotide reductase (RNR), probably by providing electrons for reduction during radical cofactor maturation in the catalytic small subunit.</text>
</comment>
<comment type="cofactor">
    <cofactor evidence="10">
        <name>[2Fe-2S] cluster</name>
        <dbReference type="ChEBI" id="CHEBI:190135"/>
    </cofactor>
</comment>
<proteinExistence type="inferred from homology"/>
<feature type="domain" description="Methyltransferase type 11" evidence="12">
    <location>
        <begin position="37"/>
        <end position="89"/>
    </location>
</feature>
<organism evidence="13 14">
    <name type="scientific">Rubroshorea leprosula</name>
    <dbReference type="NCBI Taxonomy" id="152421"/>
    <lineage>
        <taxon>Eukaryota</taxon>
        <taxon>Viridiplantae</taxon>
        <taxon>Streptophyta</taxon>
        <taxon>Embryophyta</taxon>
        <taxon>Tracheophyta</taxon>
        <taxon>Spermatophyta</taxon>
        <taxon>Magnoliopsida</taxon>
        <taxon>eudicotyledons</taxon>
        <taxon>Gunneridae</taxon>
        <taxon>Pentapetalae</taxon>
        <taxon>rosids</taxon>
        <taxon>malvids</taxon>
        <taxon>Malvales</taxon>
        <taxon>Dipterocarpaceae</taxon>
        <taxon>Rubroshorea</taxon>
    </lineage>
</organism>
<evidence type="ECO:0000259" key="11">
    <source>
        <dbReference type="Pfam" id="PF05093"/>
    </source>
</evidence>
<dbReference type="EMBL" id="BPVZ01000133">
    <property type="protein sequence ID" value="GKV39256.1"/>
    <property type="molecule type" value="Genomic_DNA"/>
</dbReference>
<dbReference type="SUPFAM" id="SSF53335">
    <property type="entry name" value="S-adenosyl-L-methionine-dependent methyltransferases"/>
    <property type="match status" value="1"/>
</dbReference>
<evidence type="ECO:0000256" key="8">
    <source>
        <dbReference type="ARBA" id="ARBA00023014"/>
    </source>
</evidence>
<dbReference type="GO" id="GO:0008757">
    <property type="term" value="F:S-adenosylmethionine-dependent methyltransferase activity"/>
    <property type="evidence" value="ECO:0007669"/>
    <property type="project" value="InterPro"/>
</dbReference>
<feature type="binding site" evidence="10">
    <location>
        <position position="232"/>
    </location>
    <ligand>
        <name>[4Fe-4S] cluster</name>
        <dbReference type="ChEBI" id="CHEBI:49883"/>
    </ligand>
</feature>
<dbReference type="Proteomes" id="UP001054252">
    <property type="component" value="Unassembled WGS sequence"/>
</dbReference>
<evidence type="ECO:0000256" key="1">
    <source>
        <dbReference type="ARBA" id="ARBA00001966"/>
    </source>
</evidence>
<dbReference type="GO" id="GO:0051539">
    <property type="term" value="F:4 iron, 4 sulfur cluster binding"/>
    <property type="evidence" value="ECO:0007669"/>
    <property type="project" value="UniProtKB-KW"/>
</dbReference>
<feature type="short sequence motif" description="Cx2C motif 2" evidence="10">
    <location>
        <begin position="243"/>
        <end position="246"/>
    </location>
</feature>
<keyword evidence="7 10" id="KW-0408">Iron</keyword>
<accession>A0AAV5LPD6</accession>
<dbReference type="GO" id="GO:0046872">
    <property type="term" value="F:metal ion binding"/>
    <property type="evidence" value="ECO:0007669"/>
    <property type="project" value="UniProtKB-KW"/>
</dbReference>
<keyword evidence="3 10" id="KW-0004">4Fe-4S</keyword>
<feature type="binding site" evidence="10">
    <location>
        <position position="246"/>
    </location>
    <ligand>
        <name>[4Fe-4S] cluster</name>
        <dbReference type="ChEBI" id="CHEBI:49883"/>
    </ligand>
</feature>
<keyword evidence="5 10" id="KW-0001">2Fe-2S</keyword>
<evidence type="ECO:0000256" key="9">
    <source>
        <dbReference type="ARBA" id="ARBA00023128"/>
    </source>
</evidence>
<dbReference type="Pfam" id="PF08241">
    <property type="entry name" value="Methyltransf_11"/>
    <property type="match status" value="1"/>
</dbReference>
<evidence type="ECO:0000259" key="12">
    <source>
        <dbReference type="Pfam" id="PF08241"/>
    </source>
</evidence>
<comment type="domain">
    <text evidence="10">The N-terminal domain has structural similarity with S-adenosyl-L-methionine-dependent methyltransferases, but does not bind S-adenosyl-L-methionine. It is required for correct assembly of the 2 Fe-S clusters.</text>
</comment>
<feature type="short sequence motif" description="Cx2C motif 1" evidence="10">
    <location>
        <begin position="232"/>
        <end position="235"/>
    </location>
</feature>
<comment type="subunit">
    <text evidence="10">Monomer.</text>
</comment>
<dbReference type="PANTHER" id="PTHR13273">
    <property type="entry name" value="ANAMORSIN"/>
    <property type="match status" value="1"/>
</dbReference>
<keyword evidence="4 10" id="KW-0963">Cytoplasm</keyword>
<dbReference type="InterPro" id="IPR007785">
    <property type="entry name" value="Anamorsin"/>
</dbReference>
<dbReference type="GO" id="GO:0016226">
    <property type="term" value="P:iron-sulfur cluster assembly"/>
    <property type="evidence" value="ECO:0007669"/>
    <property type="project" value="UniProtKB-UniRule"/>
</dbReference>
<evidence type="ECO:0000256" key="2">
    <source>
        <dbReference type="ARBA" id="ARBA00008169"/>
    </source>
</evidence>
<comment type="caution">
    <text evidence="13">The sequence shown here is derived from an EMBL/GenBank/DDBJ whole genome shotgun (WGS) entry which is preliminary data.</text>
</comment>
<dbReference type="GO" id="GO:0009055">
    <property type="term" value="F:electron transfer activity"/>
    <property type="evidence" value="ECO:0007669"/>
    <property type="project" value="UniProtKB-UniRule"/>
</dbReference>
<dbReference type="GO" id="GO:0051537">
    <property type="term" value="F:2 iron, 2 sulfur cluster binding"/>
    <property type="evidence" value="ECO:0007669"/>
    <property type="project" value="UniProtKB-UniRule"/>
</dbReference>
<evidence type="ECO:0000256" key="10">
    <source>
        <dbReference type="HAMAP-Rule" id="MF_03115"/>
    </source>
</evidence>
<feature type="domain" description="Anamorsin C-terminal" evidence="11">
    <location>
        <begin position="192"/>
        <end position="262"/>
    </location>
</feature>
<comment type="cofactor">
    <cofactor evidence="1 10">
        <name>[4Fe-4S] cluster</name>
        <dbReference type="ChEBI" id="CHEBI:49883"/>
    </cofactor>
</comment>
<comment type="subcellular location">
    <subcellularLocation>
        <location evidence="10">Cytoplasm</location>
    </subcellularLocation>
    <subcellularLocation>
        <location evidence="10">Mitochondrion intermembrane space</location>
    </subcellularLocation>
</comment>
<evidence type="ECO:0000256" key="6">
    <source>
        <dbReference type="ARBA" id="ARBA00022723"/>
    </source>
</evidence>
<feature type="binding site" evidence="10">
    <location>
        <position position="201"/>
    </location>
    <ligand>
        <name>[2Fe-2S] cluster</name>
        <dbReference type="ChEBI" id="CHEBI:190135"/>
    </ligand>
</feature>
<evidence type="ECO:0000256" key="7">
    <source>
        <dbReference type="ARBA" id="ARBA00023004"/>
    </source>
</evidence>
<dbReference type="AlphaFoldDB" id="A0AAV5LPD6"/>
<sequence length="271" mass="28958">MDSSSMRSVVLAFIDNPTVLVSGVLRASRELGIGQQEPQTINQASPSGELPLDSTSVDNVIAVCGSEFSNDKLSEEIYRVLKPGGTVIIFKNLQSGIGETDKAVSALERKLLLAGFSEGQRLQLESSAEVDQIFGVKAKKPSWKIGSAFAIKKAPKSSLKLQIDEDSDLIDEDSLLTEEDLKKPQLPTVGDCEVGSTRKACKSCTCGRAEAEEKGQKLELTMDQINNPQSACGNCGLGDAFRCGTCPYKGLPPFKLGEKVSLPGNFLAADI</sequence>
<keyword evidence="14" id="KW-1185">Reference proteome</keyword>
<dbReference type="GO" id="GO:0005758">
    <property type="term" value="C:mitochondrial intermembrane space"/>
    <property type="evidence" value="ECO:0007669"/>
    <property type="project" value="UniProtKB-SubCell"/>
</dbReference>
<comment type="similarity">
    <text evidence="2 10">Belongs to the anamorsin family.</text>
</comment>